<organism>
    <name type="scientific">Serpula lacrymans var. lacrymans (strain S7.9)</name>
    <name type="common">Dry rot fungus</name>
    <dbReference type="NCBI Taxonomy" id="578457"/>
    <lineage>
        <taxon>Eukaryota</taxon>
        <taxon>Fungi</taxon>
        <taxon>Dikarya</taxon>
        <taxon>Basidiomycota</taxon>
        <taxon>Agaricomycotina</taxon>
        <taxon>Agaricomycetes</taxon>
        <taxon>Agaricomycetidae</taxon>
        <taxon>Boletales</taxon>
        <taxon>Coniophorineae</taxon>
        <taxon>Serpulaceae</taxon>
        <taxon>Serpula</taxon>
    </lineage>
</organism>
<feature type="non-terminal residue" evidence="1">
    <location>
        <position position="72"/>
    </location>
</feature>
<dbReference type="KEGG" id="sla:SERLADRAFT_472074"/>
<dbReference type="AlphaFoldDB" id="F8P231"/>
<dbReference type="Proteomes" id="UP000008064">
    <property type="component" value="Unassembled WGS sequence"/>
</dbReference>
<proteinExistence type="predicted"/>
<sequence>MSLKLGSAINILIQEESDKGWGSFIAVMFGSENHPFVMADSTSICESIGISTSFCPTQPSRKGWVKPRSSRD</sequence>
<dbReference type="GeneID" id="18820063"/>
<evidence type="ECO:0000313" key="1">
    <source>
        <dbReference type="EMBL" id="EGO23209.1"/>
    </source>
</evidence>
<dbReference type="RefSeq" id="XP_007320449.1">
    <property type="nucleotide sequence ID" value="XM_007320387.1"/>
</dbReference>
<accession>F8P231</accession>
<dbReference type="HOGENOM" id="CLU_2729348_0_0_1"/>
<gene>
    <name evidence="1" type="ORF">SERLADRAFT_472074</name>
</gene>
<protein>
    <submittedName>
        <fullName evidence="1">Uncharacterized protein</fullName>
    </submittedName>
</protein>
<name>F8P231_SERL9</name>
<reference evidence="1" key="1">
    <citation type="submission" date="2011-04" db="EMBL/GenBank/DDBJ databases">
        <title>Evolution of plant cell wall degrading machinery underlies the functional diversity of forest fungi.</title>
        <authorList>
            <consortium name="US DOE Joint Genome Institute (JGI-PGF)"/>
            <person name="Eastwood D.C."/>
            <person name="Floudas D."/>
            <person name="Binder M."/>
            <person name="Majcherczyk A."/>
            <person name="Schneider P."/>
            <person name="Aerts A."/>
            <person name="Asiegbu F.O."/>
            <person name="Baker S.E."/>
            <person name="Barry K."/>
            <person name="Bendiksby M."/>
            <person name="Blumentritt M."/>
            <person name="Coutinho P.M."/>
            <person name="Cullen D."/>
            <person name="Cullen D."/>
            <person name="Gathman A."/>
            <person name="Goodell B."/>
            <person name="Henrissat B."/>
            <person name="Ihrmark K."/>
            <person name="Kauserud H."/>
            <person name="Kohler A."/>
            <person name="LaButti K."/>
            <person name="Lapidus A."/>
            <person name="Lavin J.L."/>
            <person name="Lee Y.-H."/>
            <person name="Lindquist E."/>
            <person name="Lilly W."/>
            <person name="Lucas S."/>
            <person name="Morin E."/>
            <person name="Murat C."/>
            <person name="Oguiza J.A."/>
            <person name="Park J."/>
            <person name="Pisabarro A.G."/>
            <person name="Riley R."/>
            <person name="Rosling A."/>
            <person name="Salamov A."/>
            <person name="Schmidt O."/>
            <person name="Schmutz J."/>
            <person name="Skrede I."/>
            <person name="Stenlid J."/>
            <person name="Wiebenga A."/>
            <person name="Xie X."/>
            <person name="Kues U."/>
            <person name="Hibbett D.S."/>
            <person name="Hoffmeister D."/>
            <person name="Hogberg N."/>
            <person name="Martin F."/>
            <person name="Grigoriev I.V."/>
            <person name="Watkinson S.C."/>
        </authorList>
    </citation>
    <scope>NUCLEOTIDE SEQUENCE</scope>
    <source>
        <strain evidence="1">S7.9</strain>
    </source>
</reference>
<dbReference type="EMBL" id="GL945436">
    <property type="protein sequence ID" value="EGO23209.1"/>
    <property type="molecule type" value="Genomic_DNA"/>
</dbReference>